<reference evidence="13 14" key="1">
    <citation type="submission" date="2020-04" db="EMBL/GenBank/DDBJ databases">
        <title>Novel Mycoplasma species detected in Phocoena phocoena (harbor porpoise) from the USA.</title>
        <authorList>
            <person name="Volokhov D.V."/>
        </authorList>
    </citation>
    <scope>NUCLEOTIDE SEQUENCE [LARGE SCALE GENOMIC DNA]</scope>
    <source>
        <strain evidence="13 14">Phocoena C-264-GEN</strain>
    </source>
</reference>
<evidence type="ECO:0000256" key="1">
    <source>
        <dbReference type="ARBA" id="ARBA00000213"/>
    </source>
</evidence>
<evidence type="ECO:0000256" key="6">
    <source>
        <dbReference type="ARBA" id="ARBA00022842"/>
    </source>
</evidence>
<evidence type="ECO:0000256" key="8">
    <source>
        <dbReference type="ARBA" id="ARBA00023125"/>
    </source>
</evidence>
<dbReference type="PROSITE" id="PS52039">
    <property type="entry name" value="TOPO_IA_2"/>
    <property type="match status" value="1"/>
</dbReference>
<evidence type="ECO:0000259" key="11">
    <source>
        <dbReference type="PROSITE" id="PS50880"/>
    </source>
</evidence>
<dbReference type="GO" id="GO:0008270">
    <property type="term" value="F:zinc ion binding"/>
    <property type="evidence" value="ECO:0007669"/>
    <property type="project" value="UniProtKB-KW"/>
</dbReference>
<dbReference type="InterPro" id="IPR013498">
    <property type="entry name" value="Topo_IA_Znf"/>
</dbReference>
<proteinExistence type="inferred from homology"/>
<evidence type="ECO:0000256" key="5">
    <source>
        <dbReference type="ARBA" id="ARBA00022833"/>
    </source>
</evidence>
<accession>A0A858U3I4</accession>
<dbReference type="PANTHER" id="PTHR42785">
    <property type="entry name" value="DNA TOPOISOMERASE, TYPE IA, CORE"/>
    <property type="match status" value="1"/>
</dbReference>
<feature type="active site" description="O-(5'-phospho-DNA)-tyrosine intermediate" evidence="10">
    <location>
        <position position="286"/>
    </location>
</feature>
<feature type="domain" description="Topo IA-type catalytic" evidence="12">
    <location>
        <begin position="129"/>
        <end position="539"/>
    </location>
</feature>
<comment type="catalytic activity">
    <reaction evidence="1 10">
        <text>ATP-independent breakage of single-stranded DNA, followed by passage and rejoining.</text>
        <dbReference type="EC" id="5.6.2.1"/>
    </reaction>
</comment>
<dbReference type="InterPro" id="IPR006171">
    <property type="entry name" value="TOPRIM_dom"/>
</dbReference>
<organism evidence="13 14">
    <name type="scientific">Mycoplasma phocoenae</name>
    <dbReference type="NCBI Taxonomy" id="754517"/>
    <lineage>
        <taxon>Bacteria</taxon>
        <taxon>Bacillati</taxon>
        <taxon>Mycoplasmatota</taxon>
        <taxon>Mollicutes</taxon>
        <taxon>Mycoplasmataceae</taxon>
        <taxon>Mycoplasma</taxon>
    </lineage>
</organism>
<keyword evidence="4" id="KW-0863">Zinc-finger</keyword>
<dbReference type="CDD" id="cd00186">
    <property type="entry name" value="TOP1Ac"/>
    <property type="match status" value="1"/>
</dbReference>
<dbReference type="Pfam" id="PF01396">
    <property type="entry name" value="Zn_ribbon_Top1"/>
    <property type="match status" value="1"/>
</dbReference>
<keyword evidence="3" id="KW-0479">Metal-binding</keyword>
<dbReference type="InterPro" id="IPR003602">
    <property type="entry name" value="Topo_IA_DNA-bd_dom"/>
</dbReference>
<dbReference type="SUPFAM" id="SSF56712">
    <property type="entry name" value="Prokaryotic type I DNA topoisomerase"/>
    <property type="match status" value="1"/>
</dbReference>
<dbReference type="SMART" id="SM00437">
    <property type="entry name" value="TOP1Ac"/>
    <property type="match status" value="1"/>
</dbReference>
<feature type="region of interest" description="Interaction with DNA" evidence="10">
    <location>
        <begin position="166"/>
        <end position="171"/>
    </location>
</feature>
<evidence type="ECO:0000256" key="10">
    <source>
        <dbReference type="HAMAP-Rule" id="MF_00952"/>
    </source>
</evidence>
<dbReference type="EC" id="5.6.2.1" evidence="10"/>
<keyword evidence="5" id="KW-0862">Zinc</keyword>
<dbReference type="GO" id="GO:0005694">
    <property type="term" value="C:chromosome"/>
    <property type="evidence" value="ECO:0007669"/>
    <property type="project" value="InterPro"/>
</dbReference>
<dbReference type="InterPro" id="IPR005733">
    <property type="entry name" value="TopoI_bac-type"/>
</dbReference>
<dbReference type="InterPro" id="IPR013826">
    <property type="entry name" value="Topo_IA_cen_sub3"/>
</dbReference>
<keyword evidence="8 10" id="KW-0238">DNA-binding</keyword>
<dbReference type="SMART" id="SM00436">
    <property type="entry name" value="TOP1Bc"/>
    <property type="match status" value="1"/>
</dbReference>
<evidence type="ECO:0000256" key="2">
    <source>
        <dbReference type="ARBA" id="ARBA00009446"/>
    </source>
</evidence>
<feature type="site" description="Interaction with DNA" evidence="10">
    <location>
        <position position="32"/>
    </location>
</feature>
<evidence type="ECO:0000256" key="9">
    <source>
        <dbReference type="ARBA" id="ARBA00023235"/>
    </source>
</evidence>
<dbReference type="PANTHER" id="PTHR42785:SF1">
    <property type="entry name" value="DNA TOPOISOMERASE"/>
    <property type="match status" value="1"/>
</dbReference>
<dbReference type="Proteomes" id="UP000501060">
    <property type="component" value="Chromosome"/>
</dbReference>
<evidence type="ECO:0000259" key="12">
    <source>
        <dbReference type="PROSITE" id="PS52039"/>
    </source>
</evidence>
<keyword evidence="9 10" id="KW-0413">Isomerase</keyword>
<evidence type="ECO:0000313" key="13">
    <source>
        <dbReference type="EMBL" id="QJG67030.1"/>
    </source>
</evidence>
<dbReference type="InterPro" id="IPR013824">
    <property type="entry name" value="Topo_IA_cen_sub1"/>
</dbReference>
<evidence type="ECO:0000256" key="4">
    <source>
        <dbReference type="ARBA" id="ARBA00022771"/>
    </source>
</evidence>
<feature type="site" description="Interaction with DNA" evidence="10">
    <location>
        <position position="471"/>
    </location>
</feature>
<dbReference type="EMBL" id="CP051481">
    <property type="protein sequence ID" value="QJG67030.1"/>
    <property type="molecule type" value="Genomic_DNA"/>
</dbReference>
<dbReference type="InterPro" id="IPR003601">
    <property type="entry name" value="Topo_IA_2"/>
</dbReference>
<dbReference type="InterPro" id="IPR000380">
    <property type="entry name" value="Topo_IA"/>
</dbReference>
<dbReference type="SMART" id="SM00493">
    <property type="entry name" value="TOPRIM"/>
    <property type="match status" value="1"/>
</dbReference>
<feature type="site" description="Interaction with DNA" evidence="10">
    <location>
        <position position="139"/>
    </location>
</feature>
<dbReference type="NCBIfam" id="TIGR01051">
    <property type="entry name" value="topA_bact"/>
    <property type="match status" value="1"/>
</dbReference>
<dbReference type="InterPro" id="IPR013825">
    <property type="entry name" value="Topo_IA_cen_sub2"/>
</dbReference>
<dbReference type="GO" id="GO:0003677">
    <property type="term" value="F:DNA binding"/>
    <property type="evidence" value="ECO:0007669"/>
    <property type="project" value="UniProtKB-KW"/>
</dbReference>
<dbReference type="RefSeq" id="WP_169605081.1">
    <property type="nucleotide sequence ID" value="NZ_CP051481.1"/>
</dbReference>
<dbReference type="Gene3D" id="1.10.290.10">
    <property type="entry name" value="Topoisomerase I, domain 4"/>
    <property type="match status" value="1"/>
</dbReference>
<feature type="site" description="Interaction with DNA" evidence="10">
    <location>
        <position position="140"/>
    </location>
</feature>
<feature type="site" description="Interaction with DNA" evidence="10">
    <location>
        <position position="143"/>
    </location>
</feature>
<evidence type="ECO:0000313" key="14">
    <source>
        <dbReference type="Proteomes" id="UP000501060"/>
    </source>
</evidence>
<evidence type="ECO:0000256" key="3">
    <source>
        <dbReference type="ARBA" id="ARBA00022723"/>
    </source>
</evidence>
<sequence length="613" mass="70055">MQKLLIVESPNKEKTIQKYLGEVYTVMATNGHIYKLSTTGEGRLGIDLENWEPNYTLEANKKTIVKNLKSAAKKVDEVLIATDPDREGEAIAQNLVDALDIETKYRRVKYNEITKEAIEEAIAHSNLIDQNLVEAQKARRMLDRIIGFKLSKLIKNTVKNSPVVPSAGRVQSIALKLVCDREKEIEEYIPTKYEIIEAIIENDIVAQCYLKPSVMEKNTWLPTKTAEEIMAKKTGKLLVKDYSVNKRNDAAITPYKQSILYKEAKYSSKIVQSAAQKLFETGLITYPRTDSTRLSAKFIAYAQKYISTKYGNEYVASTVKGFSGDQDAHEAIRPTDINLTPAEAVKKYELNNYMANIYTMIYNKTLMALMTPPVRQIYSYELLDNETTYKMSFSKKIFNGYSAIHSDEEDSKKIPEYEIGTYIKVKKYNHEKKQTLPPARYNEGSLIQTLDEIKVGRPSTFATTINIIKKRLFVDSVKKTLIPTDFGKVVCEKLVTNFKKIINEEYTSQVEEDLDNIANGVAEKNNLMNAFWEKFNNTLDIAQQTMEISKLELQNTGEKCELCNSNTVYRYKKSNQQKFIGCSAFPKCKFTKSDPNAPKKRTYFKKSKDNINE</sequence>
<dbReference type="PROSITE" id="PS50880">
    <property type="entry name" value="TOPRIM"/>
    <property type="match status" value="1"/>
</dbReference>
<keyword evidence="14" id="KW-1185">Reference proteome</keyword>
<dbReference type="PRINTS" id="PR00417">
    <property type="entry name" value="PRTPISMRASEI"/>
</dbReference>
<dbReference type="Gene3D" id="2.70.20.10">
    <property type="entry name" value="Topoisomerase I, domain 3"/>
    <property type="match status" value="1"/>
</dbReference>
<evidence type="ECO:0000256" key="7">
    <source>
        <dbReference type="ARBA" id="ARBA00023029"/>
    </source>
</evidence>
<dbReference type="KEGG" id="mphe:HGG69_01710"/>
<keyword evidence="7 10" id="KW-0799">Topoisomerase</keyword>
<dbReference type="Pfam" id="PF01131">
    <property type="entry name" value="Topoisom_bac"/>
    <property type="match status" value="1"/>
</dbReference>
<dbReference type="GO" id="GO:0003917">
    <property type="term" value="F:DNA topoisomerase type I (single strand cut, ATP-independent) activity"/>
    <property type="evidence" value="ECO:0007669"/>
    <property type="project" value="UniProtKB-UniRule"/>
</dbReference>
<name>A0A858U3I4_9MOLU</name>
<feature type="domain" description="Toprim" evidence="11">
    <location>
        <begin position="2"/>
        <end position="113"/>
    </location>
</feature>
<dbReference type="Gene3D" id="3.30.65.10">
    <property type="entry name" value="Bacterial Topoisomerase I, domain 1"/>
    <property type="match status" value="1"/>
</dbReference>
<feature type="site" description="Interaction with DNA" evidence="10">
    <location>
        <position position="288"/>
    </location>
</feature>
<comment type="function">
    <text evidence="10">Releases the supercoiling and torsional tension of DNA, which is introduced during the DNA replication and transcription, by transiently cleaving and rejoining one strand of the DNA duplex. Introduces a single-strand break via transesterification at a target site in duplex DNA. The scissile phosphodiester is attacked by the catalytic tyrosine of the enzyme, resulting in the formation of a DNA-(5'-phosphotyrosyl)-enzyme intermediate and the expulsion of a 3'-OH DNA strand. The free DNA strand then undergoes passage around the unbroken strand, thus removing DNA supercoils. Finally, in the religation step, the DNA 3'-OH attacks the covalent intermediate to expel the active-site tyrosine and restore the DNA phosphodiester backbone.</text>
</comment>
<dbReference type="GO" id="GO:0006265">
    <property type="term" value="P:DNA topological change"/>
    <property type="evidence" value="ECO:0007669"/>
    <property type="project" value="UniProtKB-UniRule"/>
</dbReference>
<dbReference type="HAMAP" id="MF_00952">
    <property type="entry name" value="Topoisom_1_prok"/>
    <property type="match status" value="1"/>
</dbReference>
<dbReference type="InterPro" id="IPR023405">
    <property type="entry name" value="Topo_IA_core_domain"/>
</dbReference>
<dbReference type="Pfam" id="PF01751">
    <property type="entry name" value="Toprim"/>
    <property type="match status" value="1"/>
</dbReference>
<gene>
    <name evidence="10 13" type="primary">topA</name>
    <name evidence="13" type="ORF">HGG69_01710</name>
</gene>
<dbReference type="Gene3D" id="3.40.50.140">
    <property type="match status" value="1"/>
</dbReference>
<dbReference type="AlphaFoldDB" id="A0A858U3I4"/>
<comment type="caution">
    <text evidence="10">Lacks conserved residue(s) required for the propagation of feature annotation.</text>
</comment>
<keyword evidence="6" id="KW-0460">Magnesium</keyword>
<comment type="subunit">
    <text evidence="10">Monomer.</text>
</comment>
<comment type="similarity">
    <text evidence="2 10">Belongs to the type IA topoisomerase family.</text>
</comment>
<protein>
    <recommendedName>
        <fullName evidence="10">DNA topoisomerase 1</fullName>
        <ecNumber evidence="10">5.6.2.1</ecNumber>
    </recommendedName>
    <alternativeName>
        <fullName evidence="10">DNA topoisomerase I</fullName>
    </alternativeName>
</protein>
<dbReference type="InterPro" id="IPR028612">
    <property type="entry name" value="Topoisom_1_IA"/>
</dbReference>
<dbReference type="Gene3D" id="1.10.460.10">
    <property type="entry name" value="Topoisomerase I, domain 2"/>
    <property type="match status" value="1"/>
</dbReference>
<dbReference type="InterPro" id="IPR013497">
    <property type="entry name" value="Topo_IA_cen"/>
</dbReference>